<sequence>IAGTPDLMIICPNGMTLWYEIKTKTGKTRNAQDKFHEELRKLGHLVFVVRSVEQAVQIYNTYVGKN</sequence>
<name>A0AAJ1B3S2_MEDGN</name>
<evidence type="ECO:0000313" key="1">
    <source>
        <dbReference type="EMBL" id="MCB5496169.1"/>
    </source>
</evidence>
<gene>
    <name evidence="1" type="ORF">LIQ10_21035</name>
</gene>
<evidence type="ECO:0000313" key="2">
    <source>
        <dbReference type="Proteomes" id="UP001297422"/>
    </source>
</evidence>
<comment type="caution">
    <text evidence="1">The sequence shown here is derived from an EMBL/GenBank/DDBJ whole genome shotgun (WGS) entry which is preliminary data.</text>
</comment>
<feature type="non-terminal residue" evidence="1">
    <location>
        <position position="1"/>
    </location>
</feature>
<accession>A0AAJ1B3S2</accession>
<protein>
    <submittedName>
        <fullName evidence="1">VRR-NUC domain-containing protein</fullName>
    </submittedName>
</protein>
<reference evidence="1" key="1">
    <citation type="submission" date="2021-10" db="EMBL/GenBank/DDBJ databases">
        <title>Collection of gut derived symbiotic bacterial strains cultured from healthy donors.</title>
        <authorList>
            <person name="Lin H."/>
            <person name="Littmann E."/>
            <person name="Claire K."/>
            <person name="Pamer E."/>
        </authorList>
    </citation>
    <scope>NUCLEOTIDE SEQUENCE</scope>
    <source>
        <strain evidence="1">MSK.23.4</strain>
    </source>
</reference>
<dbReference type="EMBL" id="JAJBNC010000467">
    <property type="protein sequence ID" value="MCB5496169.1"/>
    <property type="molecule type" value="Genomic_DNA"/>
</dbReference>
<dbReference type="Proteomes" id="UP001297422">
    <property type="component" value="Unassembled WGS sequence"/>
</dbReference>
<organism evidence="1 2">
    <name type="scientific">Mediterraneibacter gnavus</name>
    <name type="common">Ruminococcus gnavus</name>
    <dbReference type="NCBI Taxonomy" id="33038"/>
    <lineage>
        <taxon>Bacteria</taxon>
        <taxon>Bacillati</taxon>
        <taxon>Bacillota</taxon>
        <taxon>Clostridia</taxon>
        <taxon>Lachnospirales</taxon>
        <taxon>Lachnospiraceae</taxon>
        <taxon>Mediterraneibacter</taxon>
    </lineage>
</organism>
<dbReference type="RefSeq" id="WP_226973640.1">
    <property type="nucleotide sequence ID" value="NZ_JAJBNC010000467.1"/>
</dbReference>
<dbReference type="InterPro" id="IPR011856">
    <property type="entry name" value="tRNA_endonuc-like_dom_sf"/>
</dbReference>
<dbReference type="Gene3D" id="3.40.1350.10">
    <property type="match status" value="1"/>
</dbReference>
<dbReference type="AlphaFoldDB" id="A0AAJ1B3S2"/>
<proteinExistence type="predicted"/>
<dbReference type="GO" id="GO:0003676">
    <property type="term" value="F:nucleic acid binding"/>
    <property type="evidence" value="ECO:0007669"/>
    <property type="project" value="InterPro"/>
</dbReference>